<accession>A0ABR0JX25</accession>
<evidence type="ECO:0000313" key="1">
    <source>
        <dbReference type="EMBL" id="KAK5077690.1"/>
    </source>
</evidence>
<sequence>MLSTLTYGAIDSTQLAKWLWREPQSDIFRFSDLPVELQSRILDFVVSDYAVPGPKSQGLFTWFESRRVVLGLRLPPEGIFGVSRLFRELSLKAFYGLPDSPPVCLKRSSTRQESSWPLSVWPAQCFIDDACLRRATVWEKVIVPIGGCWMGVHSEISAMSTILSHMSAVSQLHLTIYLRDPETMSEHGHSRYHQWQRVIETLSRLPRLKQLDFDIEVANRYIEPVLRSGPPTKRRVHLHEINPALRQWLIEHDQTRFEIVYAGGLSKRQILDAFYRSLDLAYHILAARYRNACDKGPLPRPDFMNDVAPTKF</sequence>
<evidence type="ECO:0000313" key="2">
    <source>
        <dbReference type="Proteomes" id="UP001345013"/>
    </source>
</evidence>
<dbReference type="EMBL" id="JAVRRG010000205">
    <property type="protein sequence ID" value="KAK5077690.1"/>
    <property type="molecule type" value="Genomic_DNA"/>
</dbReference>
<protein>
    <submittedName>
        <fullName evidence="1">Uncharacterized protein</fullName>
    </submittedName>
</protein>
<gene>
    <name evidence="1" type="ORF">LTR24_009421</name>
</gene>
<keyword evidence="2" id="KW-1185">Reference proteome</keyword>
<organism evidence="1 2">
    <name type="scientific">Lithohypha guttulata</name>
    <dbReference type="NCBI Taxonomy" id="1690604"/>
    <lineage>
        <taxon>Eukaryota</taxon>
        <taxon>Fungi</taxon>
        <taxon>Dikarya</taxon>
        <taxon>Ascomycota</taxon>
        <taxon>Pezizomycotina</taxon>
        <taxon>Eurotiomycetes</taxon>
        <taxon>Chaetothyriomycetidae</taxon>
        <taxon>Chaetothyriales</taxon>
        <taxon>Trichomeriaceae</taxon>
        <taxon>Lithohypha</taxon>
    </lineage>
</organism>
<proteinExistence type="predicted"/>
<comment type="caution">
    <text evidence="1">The sequence shown here is derived from an EMBL/GenBank/DDBJ whole genome shotgun (WGS) entry which is preliminary data.</text>
</comment>
<reference evidence="1 2" key="1">
    <citation type="submission" date="2023-08" db="EMBL/GenBank/DDBJ databases">
        <title>Black Yeasts Isolated from many extreme environments.</title>
        <authorList>
            <person name="Coleine C."/>
            <person name="Stajich J.E."/>
            <person name="Selbmann L."/>
        </authorList>
    </citation>
    <scope>NUCLEOTIDE SEQUENCE [LARGE SCALE GENOMIC DNA]</scope>
    <source>
        <strain evidence="1 2">CCFEE 5885</strain>
    </source>
</reference>
<name>A0ABR0JX25_9EURO</name>
<dbReference type="Proteomes" id="UP001345013">
    <property type="component" value="Unassembled WGS sequence"/>
</dbReference>